<dbReference type="EMBL" id="BGZK01000942">
    <property type="protein sequence ID" value="GBP65895.1"/>
    <property type="molecule type" value="Genomic_DNA"/>
</dbReference>
<reference evidence="1 2" key="1">
    <citation type="journal article" date="2019" name="Commun. Biol.">
        <title>The bagworm genome reveals a unique fibroin gene that provides high tensile strength.</title>
        <authorList>
            <person name="Kono N."/>
            <person name="Nakamura H."/>
            <person name="Ohtoshi R."/>
            <person name="Tomita M."/>
            <person name="Numata K."/>
            <person name="Arakawa K."/>
        </authorList>
    </citation>
    <scope>NUCLEOTIDE SEQUENCE [LARGE SCALE GENOMIC DNA]</scope>
</reference>
<dbReference type="Proteomes" id="UP000299102">
    <property type="component" value="Unassembled WGS sequence"/>
</dbReference>
<proteinExistence type="predicted"/>
<evidence type="ECO:0000313" key="2">
    <source>
        <dbReference type="Proteomes" id="UP000299102"/>
    </source>
</evidence>
<evidence type="ECO:0000313" key="1">
    <source>
        <dbReference type="EMBL" id="GBP65895.1"/>
    </source>
</evidence>
<keyword evidence="2" id="KW-1185">Reference proteome</keyword>
<name>A0A4C1XUS9_EUMVA</name>
<protein>
    <submittedName>
        <fullName evidence="1">Uncharacterized protein</fullName>
    </submittedName>
</protein>
<comment type="caution">
    <text evidence="1">The sequence shown here is derived from an EMBL/GenBank/DDBJ whole genome shotgun (WGS) entry which is preliminary data.</text>
</comment>
<gene>
    <name evidence="1" type="ORF">EVAR_89388_1</name>
</gene>
<dbReference type="AlphaFoldDB" id="A0A4C1XUS9"/>
<sequence length="103" mass="11510">MKLGATSPRSLRKAGLCAYFGLERMPESRNERADEARQARRPLKKTAADYDRFPLSYAKGRAARSRGMSMFLRERVALETEIGVIVGRGVSTIVETTTKGKIF</sequence>
<accession>A0A4C1XUS9</accession>
<organism evidence="1 2">
    <name type="scientific">Eumeta variegata</name>
    <name type="common">Bagworm moth</name>
    <name type="synonym">Eumeta japonica</name>
    <dbReference type="NCBI Taxonomy" id="151549"/>
    <lineage>
        <taxon>Eukaryota</taxon>
        <taxon>Metazoa</taxon>
        <taxon>Ecdysozoa</taxon>
        <taxon>Arthropoda</taxon>
        <taxon>Hexapoda</taxon>
        <taxon>Insecta</taxon>
        <taxon>Pterygota</taxon>
        <taxon>Neoptera</taxon>
        <taxon>Endopterygota</taxon>
        <taxon>Lepidoptera</taxon>
        <taxon>Glossata</taxon>
        <taxon>Ditrysia</taxon>
        <taxon>Tineoidea</taxon>
        <taxon>Psychidae</taxon>
        <taxon>Oiketicinae</taxon>
        <taxon>Eumeta</taxon>
    </lineage>
</organism>